<reference evidence="6" key="1">
    <citation type="submission" date="2025-08" db="UniProtKB">
        <authorList>
            <consortium name="Ensembl"/>
        </authorList>
    </citation>
    <scope>IDENTIFICATION</scope>
</reference>
<evidence type="ECO:0000313" key="7">
    <source>
        <dbReference type="Proteomes" id="UP000694523"/>
    </source>
</evidence>
<dbReference type="InterPro" id="IPR013083">
    <property type="entry name" value="Znf_RING/FYVE/PHD"/>
</dbReference>
<dbReference type="GO" id="GO:0008270">
    <property type="term" value="F:zinc ion binding"/>
    <property type="evidence" value="ECO:0007669"/>
    <property type="project" value="UniProtKB-KW"/>
</dbReference>
<evidence type="ECO:0000256" key="2">
    <source>
        <dbReference type="ARBA" id="ARBA00022771"/>
    </source>
</evidence>
<feature type="domain" description="RING-type" evidence="5">
    <location>
        <begin position="22"/>
        <end position="61"/>
    </location>
</feature>
<dbReference type="SUPFAM" id="SSF57850">
    <property type="entry name" value="RING/U-box"/>
    <property type="match status" value="1"/>
</dbReference>
<dbReference type="PROSITE" id="PS50089">
    <property type="entry name" value="ZF_RING_2"/>
    <property type="match status" value="1"/>
</dbReference>
<accession>A0A8C6TA92</accession>
<keyword evidence="2 4" id="KW-0863">Zinc-finger</keyword>
<evidence type="ECO:0000256" key="1">
    <source>
        <dbReference type="ARBA" id="ARBA00022723"/>
    </source>
</evidence>
<name>A0A8C6TA92_9GOBI</name>
<dbReference type="SMART" id="SM00184">
    <property type="entry name" value="RING"/>
    <property type="match status" value="1"/>
</dbReference>
<evidence type="ECO:0000259" key="5">
    <source>
        <dbReference type="PROSITE" id="PS50089"/>
    </source>
</evidence>
<protein>
    <recommendedName>
        <fullName evidence="5">RING-type domain-containing protein</fullName>
    </recommendedName>
</protein>
<evidence type="ECO:0000256" key="3">
    <source>
        <dbReference type="ARBA" id="ARBA00022833"/>
    </source>
</evidence>
<evidence type="ECO:0000313" key="6">
    <source>
        <dbReference type="Ensembl" id="ENSNMLP00000017815.1"/>
    </source>
</evidence>
<proteinExistence type="predicted"/>
<organism evidence="6 7">
    <name type="scientific">Neogobius melanostomus</name>
    <name type="common">round goby</name>
    <dbReference type="NCBI Taxonomy" id="47308"/>
    <lineage>
        <taxon>Eukaryota</taxon>
        <taxon>Metazoa</taxon>
        <taxon>Chordata</taxon>
        <taxon>Craniata</taxon>
        <taxon>Vertebrata</taxon>
        <taxon>Euteleostomi</taxon>
        <taxon>Actinopterygii</taxon>
        <taxon>Neopterygii</taxon>
        <taxon>Teleostei</taxon>
        <taxon>Neoteleostei</taxon>
        <taxon>Acanthomorphata</taxon>
        <taxon>Gobiaria</taxon>
        <taxon>Gobiiformes</taxon>
        <taxon>Gobioidei</taxon>
        <taxon>Gobiidae</taxon>
        <taxon>Benthophilinae</taxon>
        <taxon>Neogobiini</taxon>
        <taxon>Neogobius</taxon>
    </lineage>
</organism>
<dbReference type="Gene3D" id="3.30.40.10">
    <property type="entry name" value="Zinc/RING finger domain, C3HC4 (zinc finger)"/>
    <property type="match status" value="1"/>
</dbReference>
<dbReference type="AlphaFoldDB" id="A0A8C6TA92"/>
<dbReference type="Ensembl" id="ENSNMLT00000020036.1">
    <property type="protein sequence ID" value="ENSNMLP00000017815.1"/>
    <property type="gene ID" value="ENSNMLG00000011767.1"/>
</dbReference>
<keyword evidence="1" id="KW-0479">Metal-binding</keyword>
<reference evidence="6" key="2">
    <citation type="submission" date="2025-09" db="UniProtKB">
        <authorList>
            <consortium name="Ensembl"/>
        </authorList>
    </citation>
    <scope>IDENTIFICATION</scope>
</reference>
<dbReference type="InterPro" id="IPR018957">
    <property type="entry name" value="Znf_C3HC4_RING-type"/>
</dbReference>
<keyword evidence="3" id="KW-0862">Zinc</keyword>
<evidence type="ECO:0000256" key="4">
    <source>
        <dbReference type="PROSITE-ProRule" id="PRU00175"/>
    </source>
</evidence>
<keyword evidence="7" id="KW-1185">Reference proteome</keyword>
<dbReference type="InterPro" id="IPR001841">
    <property type="entry name" value="Znf_RING"/>
</dbReference>
<sequence length="80" mass="9335">MCHCISVELVTVIFSRFGLPRCAVCIGDPQDPICLPCHHVYCFACIRQWLVQGHMYCPYCTHSSCRNCWRYKNSRLSTLY</sequence>
<dbReference type="InterPro" id="IPR017907">
    <property type="entry name" value="Znf_RING_CS"/>
</dbReference>
<dbReference type="Pfam" id="PF00097">
    <property type="entry name" value="zf-C3HC4"/>
    <property type="match status" value="1"/>
</dbReference>
<dbReference type="PROSITE" id="PS00518">
    <property type="entry name" value="ZF_RING_1"/>
    <property type="match status" value="1"/>
</dbReference>
<dbReference type="Proteomes" id="UP000694523">
    <property type="component" value="Unplaced"/>
</dbReference>